<accession>A0A3B0T1Z2</accession>
<dbReference type="AlphaFoldDB" id="A0A3B0T1Z2"/>
<organism evidence="1">
    <name type="scientific">hydrothermal vent metagenome</name>
    <dbReference type="NCBI Taxonomy" id="652676"/>
    <lineage>
        <taxon>unclassified sequences</taxon>
        <taxon>metagenomes</taxon>
        <taxon>ecological metagenomes</taxon>
    </lineage>
</organism>
<name>A0A3B0T1Z2_9ZZZZ</name>
<gene>
    <name evidence="1" type="ORF">MNBD_ALPHA01-2448</name>
</gene>
<sequence>MKPLDAWVPVYSEFAIDWGKVRLYLSKVEVTRK</sequence>
<proteinExistence type="predicted"/>
<dbReference type="EMBL" id="UOEJ01000140">
    <property type="protein sequence ID" value="VAW00976.1"/>
    <property type="molecule type" value="Genomic_DNA"/>
</dbReference>
<reference evidence="1" key="1">
    <citation type="submission" date="2018-06" db="EMBL/GenBank/DDBJ databases">
        <authorList>
            <person name="Zhirakovskaya E."/>
        </authorList>
    </citation>
    <scope>NUCLEOTIDE SEQUENCE</scope>
</reference>
<evidence type="ECO:0000313" key="1">
    <source>
        <dbReference type="EMBL" id="VAW00976.1"/>
    </source>
</evidence>
<protein>
    <submittedName>
        <fullName evidence="1">Uncharacterized protein</fullName>
    </submittedName>
</protein>